<protein>
    <submittedName>
        <fullName evidence="1">Uncharacterized protein</fullName>
    </submittedName>
</protein>
<dbReference type="RefSeq" id="WP_141386823.1">
    <property type="nucleotide sequence ID" value="NZ_BJNQ01000012.1"/>
</dbReference>
<evidence type="ECO:0000313" key="2">
    <source>
        <dbReference type="Proteomes" id="UP000317410"/>
    </source>
</evidence>
<evidence type="ECO:0000313" key="1">
    <source>
        <dbReference type="EMBL" id="GEC75867.1"/>
    </source>
</evidence>
<dbReference type="EMBL" id="BJNQ01000012">
    <property type="protein sequence ID" value="GEC75867.1"/>
    <property type="molecule type" value="Genomic_DNA"/>
</dbReference>
<accession>A0A4Y4BAJ0</accession>
<name>A0A4Y4BAJ0_MICMQ</name>
<comment type="caution">
    <text evidence="1">The sequence shown here is derived from an EMBL/GenBank/DDBJ whole genome shotgun (WGS) entry which is preliminary data.</text>
</comment>
<dbReference type="Proteomes" id="UP000317410">
    <property type="component" value="Unassembled WGS sequence"/>
</dbReference>
<proteinExistence type="predicted"/>
<dbReference type="AlphaFoldDB" id="A0A4Y4BAJ0"/>
<sequence length="68" mass="7411">MLNEAEHHAFEALALAAERGELVPIPETAIRGEEFATLLEQARREHSEDVEGLLGALFDIVAEGRAAE</sequence>
<gene>
    <name evidence="1" type="ORF">MLI01_20120</name>
</gene>
<organism evidence="1 2">
    <name type="scientific">Microbacterium maritypicum</name>
    <name type="common">Microbacterium liquefaciens</name>
    <dbReference type="NCBI Taxonomy" id="33918"/>
    <lineage>
        <taxon>Bacteria</taxon>
        <taxon>Bacillati</taxon>
        <taxon>Actinomycetota</taxon>
        <taxon>Actinomycetes</taxon>
        <taxon>Micrococcales</taxon>
        <taxon>Microbacteriaceae</taxon>
        <taxon>Microbacterium</taxon>
    </lineage>
</organism>
<reference evidence="1 2" key="1">
    <citation type="submission" date="2019-06" db="EMBL/GenBank/DDBJ databases">
        <title>Whole genome shotgun sequence of Microbacterium liquefaciens NBRC 15037.</title>
        <authorList>
            <person name="Hosoyama A."/>
            <person name="Uohara A."/>
            <person name="Ohji S."/>
            <person name="Ichikawa N."/>
        </authorList>
    </citation>
    <scope>NUCLEOTIDE SEQUENCE [LARGE SCALE GENOMIC DNA]</scope>
    <source>
        <strain evidence="1 2">NBRC 15037</strain>
    </source>
</reference>